<sequence>MDAEYLCGEITPGDDADDAAWVSADDLKNKNVNTKTLELLSVLYNFQ</sequence>
<dbReference type="Proteomes" id="UP000191931">
    <property type="component" value="Unassembled WGS sequence"/>
</dbReference>
<evidence type="ECO:0000313" key="2">
    <source>
        <dbReference type="Proteomes" id="UP000191931"/>
    </source>
</evidence>
<keyword evidence="2" id="KW-1185">Reference proteome</keyword>
<name>A0A1W1HDW7_9BACT</name>
<protein>
    <submittedName>
        <fullName evidence="1">NUDIX hydrolase</fullName>
    </submittedName>
</protein>
<evidence type="ECO:0000313" key="1">
    <source>
        <dbReference type="EMBL" id="SLM30565.1"/>
    </source>
</evidence>
<dbReference type="AlphaFoldDB" id="A0A1W1HDW7"/>
<dbReference type="STRING" id="1246637.MTBBW1_2310013"/>
<proteinExistence type="predicted"/>
<dbReference type="RefSeq" id="WP_245809550.1">
    <property type="nucleotide sequence ID" value="NZ_LT828562.1"/>
</dbReference>
<gene>
    <name evidence="1" type="ORF">MTBBW1_2310013</name>
</gene>
<dbReference type="EMBL" id="FWEV01000148">
    <property type="protein sequence ID" value="SLM30565.1"/>
    <property type="molecule type" value="Genomic_DNA"/>
</dbReference>
<organism evidence="1 2">
    <name type="scientific">Desulfamplus magnetovallimortis</name>
    <dbReference type="NCBI Taxonomy" id="1246637"/>
    <lineage>
        <taxon>Bacteria</taxon>
        <taxon>Pseudomonadati</taxon>
        <taxon>Thermodesulfobacteriota</taxon>
        <taxon>Desulfobacteria</taxon>
        <taxon>Desulfobacterales</taxon>
        <taxon>Desulfobacteraceae</taxon>
        <taxon>Desulfamplus</taxon>
    </lineage>
</organism>
<keyword evidence="1" id="KW-0378">Hydrolase</keyword>
<dbReference type="GO" id="GO:0016787">
    <property type="term" value="F:hydrolase activity"/>
    <property type="evidence" value="ECO:0007669"/>
    <property type="project" value="UniProtKB-KW"/>
</dbReference>
<accession>A0A1W1HDW7</accession>
<reference evidence="1 2" key="1">
    <citation type="submission" date="2017-03" db="EMBL/GenBank/DDBJ databases">
        <authorList>
            <person name="Afonso C.L."/>
            <person name="Miller P.J."/>
            <person name="Scott M.A."/>
            <person name="Spackman E."/>
            <person name="Goraichik I."/>
            <person name="Dimitrov K.M."/>
            <person name="Suarez D.L."/>
            <person name="Swayne D.E."/>
        </authorList>
    </citation>
    <scope>NUCLEOTIDE SEQUENCE [LARGE SCALE GENOMIC DNA]</scope>
    <source>
        <strain evidence="1">PRJEB14757</strain>
    </source>
</reference>